<dbReference type="EMBL" id="SPHZ02000006">
    <property type="protein sequence ID" value="KAF0915852.1"/>
    <property type="molecule type" value="Genomic_DNA"/>
</dbReference>
<gene>
    <name evidence="1" type="ORF">E2562_039177</name>
</gene>
<proteinExistence type="predicted"/>
<evidence type="ECO:0000313" key="2">
    <source>
        <dbReference type="Proteomes" id="UP000479710"/>
    </source>
</evidence>
<comment type="caution">
    <text evidence="1">The sequence shown here is derived from an EMBL/GenBank/DDBJ whole genome shotgun (WGS) entry which is preliminary data.</text>
</comment>
<reference evidence="1 2" key="1">
    <citation type="submission" date="2019-11" db="EMBL/GenBank/DDBJ databases">
        <title>Whole genome sequence of Oryza granulata.</title>
        <authorList>
            <person name="Li W."/>
        </authorList>
    </citation>
    <scope>NUCLEOTIDE SEQUENCE [LARGE SCALE GENOMIC DNA]</scope>
    <source>
        <strain evidence="2">cv. Menghai</strain>
        <tissue evidence="1">Leaf</tissue>
    </source>
</reference>
<name>A0A6G1DUG8_9ORYZ</name>
<protein>
    <submittedName>
        <fullName evidence="1">Uncharacterized protein</fullName>
    </submittedName>
</protein>
<keyword evidence="2" id="KW-1185">Reference proteome</keyword>
<dbReference type="Proteomes" id="UP000479710">
    <property type="component" value="Unassembled WGS sequence"/>
</dbReference>
<dbReference type="AlphaFoldDB" id="A0A6G1DUG8"/>
<sequence>MDVDGGNLDEMWSARCSVSSSAGSLRDAGDELDGQSMAAEEDKMFVAVAEDISRWGQKVHCTSMKPEEISEYLKLVREKAEKNLDEYALIAKSTRKDLEIDWEKVIIDMHDVAKGLEELIALRGSTKLVMGAAADQY</sequence>
<organism evidence="1 2">
    <name type="scientific">Oryza meyeriana var. granulata</name>
    <dbReference type="NCBI Taxonomy" id="110450"/>
    <lineage>
        <taxon>Eukaryota</taxon>
        <taxon>Viridiplantae</taxon>
        <taxon>Streptophyta</taxon>
        <taxon>Embryophyta</taxon>
        <taxon>Tracheophyta</taxon>
        <taxon>Spermatophyta</taxon>
        <taxon>Magnoliopsida</taxon>
        <taxon>Liliopsida</taxon>
        <taxon>Poales</taxon>
        <taxon>Poaceae</taxon>
        <taxon>BOP clade</taxon>
        <taxon>Oryzoideae</taxon>
        <taxon>Oryzeae</taxon>
        <taxon>Oryzinae</taxon>
        <taxon>Oryza</taxon>
        <taxon>Oryza meyeriana</taxon>
    </lineage>
</organism>
<evidence type="ECO:0000313" key="1">
    <source>
        <dbReference type="EMBL" id="KAF0915852.1"/>
    </source>
</evidence>
<accession>A0A6G1DUG8</accession>